<dbReference type="SUPFAM" id="SSF46785">
    <property type="entry name" value="Winged helix' DNA-binding domain"/>
    <property type="match status" value="1"/>
</dbReference>
<dbReference type="Proteomes" id="UP000630353">
    <property type="component" value="Unassembled WGS sequence"/>
</dbReference>
<gene>
    <name evidence="2" type="ORF">GCM10017083_02010</name>
</gene>
<comment type="caution">
    <text evidence="2">The sequence shown here is derived from an EMBL/GenBank/DDBJ whole genome shotgun (WGS) entry which is preliminary data.</text>
</comment>
<reference evidence="2" key="1">
    <citation type="journal article" date="2014" name="Int. J. Syst. Evol. Microbiol.">
        <title>Complete genome sequence of Corynebacterium casei LMG S-19264T (=DSM 44701T), isolated from a smear-ripened cheese.</title>
        <authorList>
            <consortium name="US DOE Joint Genome Institute (JGI-PGF)"/>
            <person name="Walter F."/>
            <person name="Albersmeier A."/>
            <person name="Kalinowski J."/>
            <person name="Ruckert C."/>
        </authorList>
    </citation>
    <scope>NUCLEOTIDE SEQUENCE</scope>
    <source>
        <strain evidence="2">KCTC 42651</strain>
    </source>
</reference>
<dbReference type="Pfam" id="PF03551">
    <property type="entry name" value="PadR"/>
    <property type="match status" value="1"/>
</dbReference>
<accession>A0A918XN26</accession>
<dbReference type="InterPro" id="IPR036390">
    <property type="entry name" value="WH_DNA-bd_sf"/>
</dbReference>
<name>A0A918XN26_9PROT</name>
<evidence type="ECO:0000313" key="3">
    <source>
        <dbReference type="Proteomes" id="UP000630353"/>
    </source>
</evidence>
<dbReference type="PANTHER" id="PTHR43252">
    <property type="entry name" value="TRANSCRIPTIONAL REGULATOR YQJI"/>
    <property type="match status" value="1"/>
</dbReference>
<evidence type="ECO:0000259" key="1">
    <source>
        <dbReference type="Pfam" id="PF03551"/>
    </source>
</evidence>
<organism evidence="2 3">
    <name type="scientific">Thalassobaculum fulvum</name>
    <dbReference type="NCBI Taxonomy" id="1633335"/>
    <lineage>
        <taxon>Bacteria</taxon>
        <taxon>Pseudomonadati</taxon>
        <taxon>Pseudomonadota</taxon>
        <taxon>Alphaproteobacteria</taxon>
        <taxon>Rhodospirillales</taxon>
        <taxon>Thalassobaculaceae</taxon>
        <taxon>Thalassobaculum</taxon>
    </lineage>
</organism>
<dbReference type="InterPro" id="IPR005149">
    <property type="entry name" value="Tscrpt_reg_PadR_N"/>
</dbReference>
<keyword evidence="3" id="KW-1185">Reference proteome</keyword>
<sequence length="178" mass="19258">MDVGTLCLGVLSFGDTSGYGIRKAVEDWFRHFGQASLGAIYPALAKLTAGGAIEVIGAPDAPLEKRVFRITPAGRQRLADAAAACDGSETVRSPFLAGMFFAHLLTMDDVHRLVDERIAGLRGEQRRLRGLPAEAMTEGQRFTIRYSQAVIAAAINFLEHEGRAIVTAIERENLSSNQ</sequence>
<reference evidence="2" key="2">
    <citation type="submission" date="2020-09" db="EMBL/GenBank/DDBJ databases">
        <authorList>
            <person name="Sun Q."/>
            <person name="Kim S."/>
        </authorList>
    </citation>
    <scope>NUCLEOTIDE SEQUENCE</scope>
    <source>
        <strain evidence="2">KCTC 42651</strain>
    </source>
</reference>
<dbReference type="Gene3D" id="1.10.10.10">
    <property type="entry name" value="Winged helix-like DNA-binding domain superfamily/Winged helix DNA-binding domain"/>
    <property type="match status" value="1"/>
</dbReference>
<dbReference type="InterPro" id="IPR036388">
    <property type="entry name" value="WH-like_DNA-bd_sf"/>
</dbReference>
<evidence type="ECO:0000313" key="2">
    <source>
        <dbReference type="EMBL" id="GHD39734.1"/>
    </source>
</evidence>
<feature type="domain" description="Transcription regulator PadR N-terminal" evidence="1">
    <location>
        <begin position="8"/>
        <end position="79"/>
    </location>
</feature>
<protein>
    <recommendedName>
        <fullName evidence="1">Transcription regulator PadR N-terminal domain-containing protein</fullName>
    </recommendedName>
</protein>
<proteinExistence type="predicted"/>
<dbReference type="RefSeq" id="WP_189987040.1">
    <property type="nucleotide sequence ID" value="NZ_BMZS01000001.1"/>
</dbReference>
<dbReference type="EMBL" id="BMZS01000001">
    <property type="protein sequence ID" value="GHD39734.1"/>
    <property type="molecule type" value="Genomic_DNA"/>
</dbReference>
<dbReference type="PANTHER" id="PTHR43252:SF6">
    <property type="entry name" value="NEGATIVE TRANSCRIPTION REGULATOR PADR"/>
    <property type="match status" value="1"/>
</dbReference>
<dbReference type="Gene3D" id="6.10.140.1570">
    <property type="match status" value="1"/>
</dbReference>
<dbReference type="AlphaFoldDB" id="A0A918XN26"/>